<feature type="non-terminal residue" evidence="1">
    <location>
        <position position="1"/>
    </location>
</feature>
<accession>A0AAD8ERF8</accession>
<evidence type="ECO:0000313" key="2">
    <source>
        <dbReference type="Proteomes" id="UP001233999"/>
    </source>
</evidence>
<sequence>SLVIGSNLSRELLFSSDILSNERSQVVIKIILCVSNILFHFFTHATKICQKRIYANV</sequence>
<dbReference type="AlphaFoldDB" id="A0AAD8ERF8"/>
<evidence type="ECO:0000313" key="1">
    <source>
        <dbReference type="EMBL" id="KAJ9599037.1"/>
    </source>
</evidence>
<feature type="non-terminal residue" evidence="1">
    <location>
        <position position="57"/>
    </location>
</feature>
<organism evidence="1 2">
    <name type="scientific">Diploptera punctata</name>
    <name type="common">Pacific beetle cockroach</name>
    <dbReference type="NCBI Taxonomy" id="6984"/>
    <lineage>
        <taxon>Eukaryota</taxon>
        <taxon>Metazoa</taxon>
        <taxon>Ecdysozoa</taxon>
        <taxon>Arthropoda</taxon>
        <taxon>Hexapoda</taxon>
        <taxon>Insecta</taxon>
        <taxon>Pterygota</taxon>
        <taxon>Neoptera</taxon>
        <taxon>Polyneoptera</taxon>
        <taxon>Dictyoptera</taxon>
        <taxon>Blattodea</taxon>
        <taxon>Blaberoidea</taxon>
        <taxon>Blaberidae</taxon>
        <taxon>Diplopterinae</taxon>
        <taxon>Diploptera</taxon>
    </lineage>
</organism>
<keyword evidence="2" id="KW-1185">Reference proteome</keyword>
<reference evidence="1" key="2">
    <citation type="submission" date="2023-05" db="EMBL/GenBank/DDBJ databases">
        <authorList>
            <person name="Fouks B."/>
        </authorList>
    </citation>
    <scope>NUCLEOTIDE SEQUENCE</scope>
    <source>
        <strain evidence="1">Stay&amp;Tobe</strain>
        <tissue evidence="1">Testes</tissue>
    </source>
</reference>
<reference evidence="1" key="1">
    <citation type="journal article" date="2023" name="IScience">
        <title>Live-bearing cockroach genome reveals convergent evolutionary mechanisms linked to viviparity in insects and beyond.</title>
        <authorList>
            <person name="Fouks B."/>
            <person name="Harrison M.C."/>
            <person name="Mikhailova A.A."/>
            <person name="Marchal E."/>
            <person name="English S."/>
            <person name="Carruthers M."/>
            <person name="Jennings E.C."/>
            <person name="Chiamaka E.L."/>
            <person name="Frigard R.A."/>
            <person name="Pippel M."/>
            <person name="Attardo G.M."/>
            <person name="Benoit J.B."/>
            <person name="Bornberg-Bauer E."/>
            <person name="Tobe S.S."/>
        </authorList>
    </citation>
    <scope>NUCLEOTIDE SEQUENCE</scope>
    <source>
        <strain evidence="1">Stay&amp;Tobe</strain>
    </source>
</reference>
<comment type="caution">
    <text evidence="1">The sequence shown here is derived from an EMBL/GenBank/DDBJ whole genome shotgun (WGS) entry which is preliminary data.</text>
</comment>
<gene>
    <name evidence="1" type="ORF">L9F63_010494</name>
</gene>
<name>A0AAD8ERF8_DIPPU</name>
<protein>
    <submittedName>
        <fullName evidence="1">Uncharacterized protein</fullName>
    </submittedName>
</protein>
<proteinExistence type="predicted"/>
<dbReference type="Proteomes" id="UP001233999">
    <property type="component" value="Unassembled WGS sequence"/>
</dbReference>
<dbReference type="EMBL" id="JASPKZ010000839">
    <property type="protein sequence ID" value="KAJ9599037.1"/>
    <property type="molecule type" value="Genomic_DNA"/>
</dbReference>